<dbReference type="InterPro" id="IPR036273">
    <property type="entry name" value="CRAL/TRIO_N_dom_sf"/>
</dbReference>
<dbReference type="InterPro" id="IPR001251">
    <property type="entry name" value="CRAL-TRIO_dom"/>
</dbReference>
<feature type="region of interest" description="Disordered" evidence="5">
    <location>
        <begin position="413"/>
        <end position="442"/>
    </location>
</feature>
<dbReference type="SMART" id="SM01100">
    <property type="entry name" value="CRAL_TRIO_N"/>
    <property type="match status" value="1"/>
</dbReference>
<feature type="region of interest" description="Disordered" evidence="5">
    <location>
        <begin position="1"/>
        <end position="42"/>
    </location>
</feature>
<dbReference type="Pfam" id="PF00650">
    <property type="entry name" value="CRAL_TRIO"/>
    <property type="match status" value="1"/>
</dbReference>
<dbReference type="SUPFAM" id="SSF52087">
    <property type="entry name" value="CRAL/TRIO domain"/>
    <property type="match status" value="1"/>
</dbReference>
<dbReference type="PANTHER" id="PTHR45657:SF1">
    <property type="entry name" value="CRAL-TRIO DOMAIN-CONTAINING PROTEIN YKL091C-RELATED"/>
    <property type="match status" value="1"/>
</dbReference>
<feature type="coiled-coil region" evidence="4">
    <location>
        <begin position="445"/>
        <end position="496"/>
    </location>
</feature>
<reference evidence="7" key="1">
    <citation type="submission" date="2024-03" db="EMBL/GenBank/DDBJ databases">
        <authorList>
            <consortium name="ELIXIR-Norway"/>
            <consortium name="Elixir Norway"/>
        </authorList>
    </citation>
    <scope>NUCLEOTIDE SEQUENCE</scope>
</reference>
<comment type="similarity">
    <text evidence="3">Belongs to the SFH family.</text>
</comment>
<accession>A0ABP1ACM1</accession>
<sequence length="518" mass="57944">MEASTSAASSSSTTAGGAPATVHNNRMERRGNSAASGSPRNVLHLRKASSSGSGFMDVAKEESKTRSCIEAPFRAELIADNLLPKRHDDYHLMTRFLKARKYDIDKAKQMWADMLQWRKEYGVDTIEQDFVFEELEEVQKCYPQGHHGVDKDGRPVYIERIGMVDPVLLLEITTLERYLKYHILEFERTLNWKFPACSIAANCHIDSGTTILDVDGVGLKNFGKSARDLLMGIHKIDNANYPETLHRMYIVNAGPGFRILWGTIKGFLDPKTTEKIHVIGSNYQHKLLEVIDASQLPEFLGGICTCAEEGGCLRSDRGPWKEPSIVKALKESPATTPMQVVSLVSEDFDTDFPMASLKCKEAEVAKAKGSDAEDASSAIVRVSKPVSTMWEPTKEDGELEVDSEDDAACQYTIRPPETTNIGPTPGGKSSHQTEPLPEEPIENRLERLEVEISKLTKLLKEATQKQEESPTTADRINSLETELADTKKTLRSVSLKQEELSNLLEQMKEYKWVRRLHC</sequence>
<proteinExistence type="inferred from homology"/>
<dbReference type="CDD" id="cd00170">
    <property type="entry name" value="SEC14"/>
    <property type="match status" value="1"/>
</dbReference>
<evidence type="ECO:0000256" key="5">
    <source>
        <dbReference type="SAM" id="MobiDB-lite"/>
    </source>
</evidence>
<comment type="subcellular location">
    <subcellularLocation>
        <location evidence="1">Cell membrane</location>
        <topology evidence="1">Peripheral membrane protein</topology>
    </subcellularLocation>
    <subcellularLocation>
        <location evidence="2">Golgi apparatus membrane</location>
        <topology evidence="2">Peripheral membrane protein</topology>
    </subcellularLocation>
</comment>
<name>A0ABP1ACM1_9BRYO</name>
<gene>
    <name evidence="7" type="ORF">CSSPJE1EN2_LOCUS3278</name>
</gene>
<keyword evidence="8" id="KW-1185">Reference proteome</keyword>
<evidence type="ECO:0000256" key="4">
    <source>
        <dbReference type="SAM" id="Coils"/>
    </source>
</evidence>
<dbReference type="InterPro" id="IPR011074">
    <property type="entry name" value="CRAL/TRIO_N_dom"/>
</dbReference>
<dbReference type="PANTHER" id="PTHR45657">
    <property type="entry name" value="CRAL-TRIO DOMAIN-CONTAINING PROTEIN YKL091C-RELATED"/>
    <property type="match status" value="1"/>
</dbReference>
<dbReference type="Proteomes" id="UP001497522">
    <property type="component" value="Chromosome 11"/>
</dbReference>
<evidence type="ECO:0000256" key="2">
    <source>
        <dbReference type="ARBA" id="ARBA00004395"/>
    </source>
</evidence>
<dbReference type="EMBL" id="OZ023712">
    <property type="protein sequence ID" value="CAK9860283.1"/>
    <property type="molecule type" value="Genomic_DNA"/>
</dbReference>
<evidence type="ECO:0000313" key="8">
    <source>
        <dbReference type="Proteomes" id="UP001497522"/>
    </source>
</evidence>
<evidence type="ECO:0000313" key="7">
    <source>
        <dbReference type="EMBL" id="CAK9860283.1"/>
    </source>
</evidence>
<organism evidence="7 8">
    <name type="scientific">Sphagnum jensenii</name>
    <dbReference type="NCBI Taxonomy" id="128206"/>
    <lineage>
        <taxon>Eukaryota</taxon>
        <taxon>Viridiplantae</taxon>
        <taxon>Streptophyta</taxon>
        <taxon>Embryophyta</taxon>
        <taxon>Bryophyta</taxon>
        <taxon>Sphagnophytina</taxon>
        <taxon>Sphagnopsida</taxon>
        <taxon>Sphagnales</taxon>
        <taxon>Sphagnaceae</taxon>
        <taxon>Sphagnum</taxon>
    </lineage>
</organism>
<dbReference type="Gene3D" id="1.10.8.20">
    <property type="entry name" value="N-terminal domain of phosphatidylinositol transfer protein sec14p"/>
    <property type="match status" value="1"/>
</dbReference>
<evidence type="ECO:0000256" key="1">
    <source>
        <dbReference type="ARBA" id="ARBA00004202"/>
    </source>
</evidence>
<dbReference type="InterPro" id="IPR036865">
    <property type="entry name" value="CRAL-TRIO_dom_sf"/>
</dbReference>
<dbReference type="InterPro" id="IPR051026">
    <property type="entry name" value="PI/PC_transfer"/>
</dbReference>
<dbReference type="Pfam" id="PF03765">
    <property type="entry name" value="CRAL_TRIO_N"/>
    <property type="match status" value="1"/>
</dbReference>
<dbReference type="Gene3D" id="3.40.525.10">
    <property type="entry name" value="CRAL-TRIO lipid binding domain"/>
    <property type="match status" value="1"/>
</dbReference>
<dbReference type="SUPFAM" id="SSF46938">
    <property type="entry name" value="CRAL/TRIO N-terminal domain"/>
    <property type="match status" value="1"/>
</dbReference>
<evidence type="ECO:0000259" key="6">
    <source>
        <dbReference type="PROSITE" id="PS50191"/>
    </source>
</evidence>
<dbReference type="PROSITE" id="PS50191">
    <property type="entry name" value="CRAL_TRIO"/>
    <property type="match status" value="1"/>
</dbReference>
<keyword evidence="4" id="KW-0175">Coiled coil</keyword>
<feature type="compositionally biased region" description="Polar residues" evidence="5">
    <location>
        <begin position="417"/>
        <end position="433"/>
    </location>
</feature>
<feature type="domain" description="CRAL-TRIO" evidence="6">
    <location>
        <begin position="134"/>
        <end position="308"/>
    </location>
</feature>
<dbReference type="SMART" id="SM00516">
    <property type="entry name" value="SEC14"/>
    <property type="match status" value="1"/>
</dbReference>
<evidence type="ECO:0000256" key="3">
    <source>
        <dbReference type="ARBA" id="ARBA00038020"/>
    </source>
</evidence>
<feature type="compositionally biased region" description="Low complexity" evidence="5">
    <location>
        <begin position="1"/>
        <end position="21"/>
    </location>
</feature>
<protein>
    <recommendedName>
        <fullName evidence="6">CRAL-TRIO domain-containing protein</fullName>
    </recommendedName>
</protein>